<comment type="caution">
    <text evidence="7">The sequence shown here is derived from an EMBL/GenBank/DDBJ whole genome shotgun (WGS) entry which is preliminary data.</text>
</comment>
<dbReference type="Gene3D" id="3.40.190.10">
    <property type="entry name" value="Periplasmic binding protein-like II"/>
    <property type="match status" value="1"/>
</dbReference>
<feature type="region of interest" description="Disordered" evidence="5">
    <location>
        <begin position="30"/>
        <end position="55"/>
    </location>
</feature>
<keyword evidence="3" id="KW-0813">Transport</keyword>
<comment type="similarity">
    <text evidence="2">Belongs to the bacterial solute-binding protein 1 family.</text>
</comment>
<keyword evidence="8" id="KW-1185">Reference proteome</keyword>
<proteinExistence type="inferred from homology"/>
<feature type="chain" id="PRO_5038752641" evidence="6">
    <location>
        <begin position="25"/>
        <end position="447"/>
    </location>
</feature>
<dbReference type="SUPFAM" id="SSF53850">
    <property type="entry name" value="Periplasmic binding protein-like II"/>
    <property type="match status" value="1"/>
</dbReference>
<dbReference type="EMBL" id="SGXF01000005">
    <property type="protein sequence ID" value="RZS94056.1"/>
    <property type="molecule type" value="Genomic_DNA"/>
</dbReference>
<sequence>MRKKFAAKMTALAMSGLLAVSALAGCGNSGDPKGTTAAPGTQSGSQGETKGQTGGDEEVTLNFYAWLDEEGIFTKLAEAYKKDHPNVTINMNFVASADYETKLITAFSGGADIDCFAVASPPSLASYVAKNQVYELDELISSTKTDISGSQATIDATKIDGKIYSLPYKTSSWFVVYNKDVFDAAGVPYPDGDWTWEEYAEIAGKLTQGEGADKVYGSLNFQPTSMWWRVPANTKGAINPLEEDQLDAWLDAAEFCKKLSDDGYQPPYADRAGEAGADYTGAFLTGKYGMMYNGDWVIEMLNSAIADGEKCNYDIAPIPHWEGEKPMTVGAPATLQVAKNAKNPEAAFDFISFCTGAEGAKILLENDYFPAWTSDAIVKEYCEGKTAPEHIEYVVNQTNSSQVPCDPNYNTASNVVKEEVSLLLLGEQDRETTKKTITDRLASEVAQ</sequence>
<evidence type="ECO:0000256" key="2">
    <source>
        <dbReference type="ARBA" id="ARBA00008520"/>
    </source>
</evidence>
<keyword evidence="4 6" id="KW-0732">Signal</keyword>
<evidence type="ECO:0000256" key="5">
    <source>
        <dbReference type="SAM" id="MobiDB-lite"/>
    </source>
</evidence>
<accession>A0A4Q7P2D6</accession>
<evidence type="ECO:0000256" key="1">
    <source>
        <dbReference type="ARBA" id="ARBA00004196"/>
    </source>
</evidence>
<dbReference type="OrthoDB" id="362670at2"/>
<dbReference type="RefSeq" id="WP_130435692.1">
    <property type="nucleotide sequence ID" value="NZ_SGXF01000005.1"/>
</dbReference>
<name>A0A4Q7P2D6_9FIRM</name>
<dbReference type="GO" id="GO:0030313">
    <property type="term" value="C:cell envelope"/>
    <property type="evidence" value="ECO:0007669"/>
    <property type="project" value="UniProtKB-SubCell"/>
</dbReference>
<dbReference type="Pfam" id="PF13416">
    <property type="entry name" value="SBP_bac_8"/>
    <property type="match status" value="1"/>
</dbReference>
<dbReference type="CDD" id="cd13585">
    <property type="entry name" value="PBP2_TMBP_like"/>
    <property type="match status" value="1"/>
</dbReference>
<gene>
    <name evidence="7" type="ORF">EV209_2422</name>
</gene>
<evidence type="ECO:0000256" key="4">
    <source>
        <dbReference type="ARBA" id="ARBA00022729"/>
    </source>
</evidence>
<evidence type="ECO:0000313" key="7">
    <source>
        <dbReference type="EMBL" id="RZS94056.1"/>
    </source>
</evidence>
<dbReference type="InterPro" id="IPR006059">
    <property type="entry name" value="SBP"/>
</dbReference>
<evidence type="ECO:0000313" key="8">
    <source>
        <dbReference type="Proteomes" id="UP000292927"/>
    </source>
</evidence>
<dbReference type="Proteomes" id="UP000292927">
    <property type="component" value="Unassembled WGS sequence"/>
</dbReference>
<dbReference type="PANTHER" id="PTHR43649:SF31">
    <property type="entry name" value="SN-GLYCEROL-3-PHOSPHATE-BINDING PERIPLASMIC PROTEIN UGPB"/>
    <property type="match status" value="1"/>
</dbReference>
<evidence type="ECO:0000256" key="6">
    <source>
        <dbReference type="SAM" id="SignalP"/>
    </source>
</evidence>
<evidence type="ECO:0000256" key="3">
    <source>
        <dbReference type="ARBA" id="ARBA00022448"/>
    </source>
</evidence>
<dbReference type="AlphaFoldDB" id="A0A4Q7P2D6"/>
<reference evidence="7 8" key="1">
    <citation type="submission" date="2019-02" db="EMBL/GenBank/DDBJ databases">
        <title>Genomic Encyclopedia of Type Strains, Phase IV (KMG-IV): sequencing the most valuable type-strain genomes for metagenomic binning, comparative biology and taxonomic classification.</title>
        <authorList>
            <person name="Goeker M."/>
        </authorList>
    </citation>
    <scope>NUCLEOTIDE SEQUENCE [LARGE SCALE GENOMIC DNA]</scope>
    <source>
        <strain evidence="7 8">DSM 29486</strain>
    </source>
</reference>
<comment type="subcellular location">
    <subcellularLocation>
        <location evidence="1">Cell envelope</location>
    </subcellularLocation>
</comment>
<dbReference type="PANTHER" id="PTHR43649">
    <property type="entry name" value="ARABINOSE-BINDING PROTEIN-RELATED"/>
    <property type="match status" value="1"/>
</dbReference>
<protein>
    <submittedName>
        <fullName evidence="7">Carbohydrate ABC transporter substrate-binding protein (CUT1 family)</fullName>
    </submittedName>
</protein>
<organism evidence="7 8">
    <name type="scientific">Cuneatibacter caecimuris</name>
    <dbReference type="NCBI Taxonomy" id="1796618"/>
    <lineage>
        <taxon>Bacteria</taxon>
        <taxon>Bacillati</taxon>
        <taxon>Bacillota</taxon>
        <taxon>Clostridia</taxon>
        <taxon>Lachnospirales</taxon>
        <taxon>Lachnospiraceae</taxon>
        <taxon>Cuneatibacter</taxon>
    </lineage>
</organism>
<feature type="signal peptide" evidence="6">
    <location>
        <begin position="1"/>
        <end position="24"/>
    </location>
</feature>
<dbReference type="PROSITE" id="PS51257">
    <property type="entry name" value="PROKAR_LIPOPROTEIN"/>
    <property type="match status" value="1"/>
</dbReference>
<dbReference type="InterPro" id="IPR050490">
    <property type="entry name" value="Bact_solute-bd_prot1"/>
</dbReference>
<feature type="compositionally biased region" description="Polar residues" evidence="5">
    <location>
        <begin position="38"/>
        <end position="51"/>
    </location>
</feature>